<dbReference type="Pfam" id="PF05199">
    <property type="entry name" value="GMC_oxred_C"/>
    <property type="match status" value="1"/>
</dbReference>
<keyword evidence="8" id="KW-1185">Reference proteome</keyword>
<dbReference type="AlphaFoldDB" id="A0A1D2M4Z7"/>
<sequence>MGYPTKDVNGNQEPSKLELCPGIYYYDIKHLTKKLCALGFSRLDLSIKEGRRFGTYPAFLKPVLNRTNLHIYRFAHVNKIHMGKKTNRAYAVTYKRHGHESFVRVKREIIISAGAIGSPKLLMLSGIGPKQHLESLGIECRIDLPVGRNLMDHISVPVGPFIVDTQIKTNVPGRDITLSTVAEYFSKRTGLLASAMGANAVAYIYSSLSKKRAEFWNKSPDIQLSLFPANPNIHEALEEVASVKPGLLRKYLRGLEEKDVFIVNVMLGKPGSRGDIKLASTDPLESPIMDPKYFSHPDDIRRVVDGMKFTVQLVENTEAFRRIGARFISRHFPGCEKYELTTDGYYECCARHMTFTVYHQSGTCTMGYGPEDPKAVVDSKLRVIHAKGLRVVGASIIPEIPNGNINAAVIMIADIASEFILDYWTQVDSSMRSRSPSPFINSGKQNKLDFIGF</sequence>
<dbReference type="SUPFAM" id="SSF54373">
    <property type="entry name" value="FAD-linked reductases, C-terminal domain"/>
    <property type="match status" value="1"/>
</dbReference>
<keyword evidence="4 5" id="KW-0274">FAD</keyword>
<feature type="binding site" evidence="5">
    <location>
        <position position="77"/>
    </location>
    <ligand>
        <name>FAD</name>
        <dbReference type="ChEBI" id="CHEBI:57692"/>
    </ligand>
</feature>
<gene>
    <name evidence="7" type="ORF">Ocin01_18700</name>
</gene>
<accession>A0A1D2M4Z7</accession>
<dbReference type="GO" id="GO:0016614">
    <property type="term" value="F:oxidoreductase activity, acting on CH-OH group of donors"/>
    <property type="evidence" value="ECO:0007669"/>
    <property type="project" value="InterPro"/>
</dbReference>
<dbReference type="OMA" id="NFTSTIW"/>
<dbReference type="SUPFAM" id="SSF51905">
    <property type="entry name" value="FAD/NAD(P)-binding domain"/>
    <property type="match status" value="1"/>
</dbReference>
<evidence type="ECO:0000313" key="8">
    <source>
        <dbReference type="Proteomes" id="UP000094527"/>
    </source>
</evidence>
<dbReference type="Gene3D" id="3.30.410.40">
    <property type="match status" value="1"/>
</dbReference>
<dbReference type="GO" id="GO:0050660">
    <property type="term" value="F:flavin adenine dinucleotide binding"/>
    <property type="evidence" value="ECO:0007669"/>
    <property type="project" value="InterPro"/>
</dbReference>
<reference evidence="7 8" key="1">
    <citation type="journal article" date="2016" name="Genome Biol. Evol.">
        <title>Gene Family Evolution Reflects Adaptation to Soil Environmental Stressors in the Genome of the Collembolan Orchesella cincta.</title>
        <authorList>
            <person name="Faddeeva-Vakhrusheva A."/>
            <person name="Derks M.F."/>
            <person name="Anvar S.Y."/>
            <person name="Agamennone V."/>
            <person name="Suring W."/>
            <person name="Smit S."/>
            <person name="van Straalen N.M."/>
            <person name="Roelofs D."/>
        </authorList>
    </citation>
    <scope>NUCLEOTIDE SEQUENCE [LARGE SCALE GENOMIC DNA]</scope>
    <source>
        <tissue evidence="7">Mixed pool</tissue>
    </source>
</reference>
<comment type="similarity">
    <text evidence="2">Belongs to the GMC oxidoreductase family.</text>
</comment>
<comment type="cofactor">
    <cofactor evidence="1 5">
        <name>FAD</name>
        <dbReference type="ChEBI" id="CHEBI:57692"/>
    </cofactor>
</comment>
<dbReference type="Pfam" id="PF00732">
    <property type="entry name" value="GMC_oxred_N"/>
    <property type="match status" value="1"/>
</dbReference>
<evidence type="ECO:0000256" key="4">
    <source>
        <dbReference type="ARBA" id="ARBA00022827"/>
    </source>
</evidence>
<evidence type="ECO:0000313" key="7">
    <source>
        <dbReference type="EMBL" id="ODM87982.1"/>
    </source>
</evidence>
<dbReference type="InterPro" id="IPR012132">
    <property type="entry name" value="GMC_OxRdtase"/>
</dbReference>
<feature type="domain" description="Glucose-methanol-choline oxidoreductase N-terminal" evidence="6">
    <location>
        <begin position="114"/>
        <end position="128"/>
    </location>
</feature>
<name>A0A1D2M4Z7_ORCCI</name>
<dbReference type="PIRSF" id="PIRSF000137">
    <property type="entry name" value="Alcohol_oxidase"/>
    <property type="match status" value="1"/>
</dbReference>
<feature type="non-terminal residue" evidence="7">
    <location>
        <position position="453"/>
    </location>
</feature>
<dbReference type="InterPro" id="IPR007867">
    <property type="entry name" value="GMC_OxRtase_C"/>
</dbReference>
<evidence type="ECO:0000256" key="5">
    <source>
        <dbReference type="PIRSR" id="PIRSR000137-2"/>
    </source>
</evidence>
<dbReference type="PROSITE" id="PS00624">
    <property type="entry name" value="GMC_OXRED_2"/>
    <property type="match status" value="1"/>
</dbReference>
<proteinExistence type="inferred from homology"/>
<evidence type="ECO:0000259" key="6">
    <source>
        <dbReference type="PROSITE" id="PS00624"/>
    </source>
</evidence>
<evidence type="ECO:0000256" key="1">
    <source>
        <dbReference type="ARBA" id="ARBA00001974"/>
    </source>
</evidence>
<keyword evidence="3" id="KW-0285">Flavoprotein</keyword>
<dbReference type="InterPro" id="IPR000172">
    <property type="entry name" value="GMC_OxRdtase_N"/>
</dbReference>
<dbReference type="InterPro" id="IPR036188">
    <property type="entry name" value="FAD/NAD-bd_sf"/>
</dbReference>
<comment type="caution">
    <text evidence="7">The sequence shown here is derived from an EMBL/GenBank/DDBJ whole genome shotgun (WGS) entry which is preliminary data.</text>
</comment>
<dbReference type="Proteomes" id="UP000094527">
    <property type="component" value="Unassembled WGS sequence"/>
</dbReference>
<protein>
    <submittedName>
        <fullName evidence="7">Glucose dehydrogenase [FAD, quinone]</fullName>
    </submittedName>
</protein>
<evidence type="ECO:0000256" key="3">
    <source>
        <dbReference type="ARBA" id="ARBA00022630"/>
    </source>
</evidence>
<dbReference type="OrthoDB" id="269227at2759"/>
<organism evidence="7 8">
    <name type="scientific">Orchesella cincta</name>
    <name type="common">Springtail</name>
    <name type="synonym">Podura cincta</name>
    <dbReference type="NCBI Taxonomy" id="48709"/>
    <lineage>
        <taxon>Eukaryota</taxon>
        <taxon>Metazoa</taxon>
        <taxon>Ecdysozoa</taxon>
        <taxon>Arthropoda</taxon>
        <taxon>Hexapoda</taxon>
        <taxon>Collembola</taxon>
        <taxon>Entomobryomorpha</taxon>
        <taxon>Entomobryoidea</taxon>
        <taxon>Orchesellidae</taxon>
        <taxon>Orchesellinae</taxon>
        <taxon>Orchesella</taxon>
    </lineage>
</organism>
<dbReference type="STRING" id="48709.A0A1D2M4Z7"/>
<dbReference type="Gene3D" id="3.50.50.60">
    <property type="entry name" value="FAD/NAD(P)-binding domain"/>
    <property type="match status" value="2"/>
</dbReference>
<dbReference type="PANTHER" id="PTHR11552:SF147">
    <property type="entry name" value="CHOLINE DEHYDROGENASE, MITOCHONDRIAL"/>
    <property type="match status" value="1"/>
</dbReference>
<evidence type="ECO:0000256" key="2">
    <source>
        <dbReference type="ARBA" id="ARBA00010790"/>
    </source>
</evidence>
<dbReference type="EMBL" id="LJIJ01004295">
    <property type="protein sequence ID" value="ODM87982.1"/>
    <property type="molecule type" value="Genomic_DNA"/>
</dbReference>
<dbReference type="PANTHER" id="PTHR11552">
    <property type="entry name" value="GLUCOSE-METHANOL-CHOLINE GMC OXIDOREDUCTASE"/>
    <property type="match status" value="1"/>
</dbReference>